<feature type="compositionally biased region" description="Polar residues" evidence="3">
    <location>
        <begin position="577"/>
        <end position="604"/>
    </location>
</feature>
<dbReference type="Pfam" id="PF07727">
    <property type="entry name" value="RVT_2"/>
    <property type="match status" value="1"/>
</dbReference>
<dbReference type="InterPro" id="IPR054722">
    <property type="entry name" value="PolX-like_BBD"/>
</dbReference>
<dbReference type="GO" id="GO:0004190">
    <property type="term" value="F:aspartic-type endopeptidase activity"/>
    <property type="evidence" value="ECO:0007669"/>
    <property type="project" value="UniProtKB-KW"/>
</dbReference>
<keyword evidence="1" id="KW-0645">Protease</keyword>
<feature type="region of interest" description="Disordered" evidence="3">
    <location>
        <begin position="860"/>
        <end position="884"/>
    </location>
</feature>
<feature type="domain" description="Reverse transcriptase Ty1/copia-type" evidence="4">
    <location>
        <begin position="919"/>
        <end position="1023"/>
    </location>
</feature>
<feature type="compositionally biased region" description="Basic and acidic residues" evidence="3">
    <location>
        <begin position="860"/>
        <end position="876"/>
    </location>
</feature>
<dbReference type="InterPro" id="IPR043502">
    <property type="entry name" value="DNA/RNA_pol_sf"/>
</dbReference>
<dbReference type="PANTHER" id="PTHR11439">
    <property type="entry name" value="GAG-POL-RELATED RETROTRANSPOSON"/>
    <property type="match status" value="1"/>
</dbReference>
<proteinExistence type="predicted"/>
<evidence type="ECO:0000259" key="4">
    <source>
        <dbReference type="Pfam" id="PF07727"/>
    </source>
</evidence>
<evidence type="ECO:0000259" key="5">
    <source>
        <dbReference type="Pfam" id="PF22936"/>
    </source>
</evidence>
<gene>
    <name evidence="6" type="ORF">Tci_016444</name>
</gene>
<evidence type="ECO:0000313" key="6">
    <source>
        <dbReference type="EMBL" id="GEU44466.1"/>
    </source>
</evidence>
<dbReference type="InterPro" id="IPR013103">
    <property type="entry name" value="RVT_2"/>
</dbReference>
<evidence type="ECO:0000256" key="2">
    <source>
        <dbReference type="SAM" id="Coils"/>
    </source>
</evidence>
<evidence type="ECO:0000256" key="3">
    <source>
        <dbReference type="SAM" id="MobiDB-lite"/>
    </source>
</evidence>
<keyword evidence="1" id="KW-0378">Hydrolase</keyword>
<comment type="caution">
    <text evidence="6">The sequence shown here is derived from an EMBL/GenBank/DDBJ whole genome shotgun (WGS) entry which is preliminary data.</text>
</comment>
<feature type="region of interest" description="Disordered" evidence="3">
    <location>
        <begin position="561"/>
        <end position="624"/>
    </location>
</feature>
<keyword evidence="1" id="KW-0064">Aspartyl protease</keyword>
<reference evidence="6" key="1">
    <citation type="journal article" date="2019" name="Sci. Rep.">
        <title>Draft genome of Tanacetum cinerariifolium, the natural source of mosquito coil.</title>
        <authorList>
            <person name="Yamashiro T."/>
            <person name="Shiraishi A."/>
            <person name="Satake H."/>
            <person name="Nakayama K."/>
        </authorList>
    </citation>
    <scope>NUCLEOTIDE SEQUENCE</scope>
</reference>
<dbReference type="EMBL" id="BKCJ010001850">
    <property type="protein sequence ID" value="GEU44466.1"/>
    <property type="molecule type" value="Genomic_DNA"/>
</dbReference>
<dbReference type="AlphaFoldDB" id="A0A6L2K538"/>
<feature type="coiled-coil region" evidence="2">
    <location>
        <begin position="258"/>
        <end position="285"/>
    </location>
</feature>
<dbReference type="CDD" id="cd09272">
    <property type="entry name" value="RNase_HI_RT_Ty1"/>
    <property type="match status" value="1"/>
</dbReference>
<organism evidence="6">
    <name type="scientific">Tanacetum cinerariifolium</name>
    <name type="common">Dalmatian daisy</name>
    <name type="synonym">Chrysanthemum cinerariifolium</name>
    <dbReference type="NCBI Taxonomy" id="118510"/>
    <lineage>
        <taxon>Eukaryota</taxon>
        <taxon>Viridiplantae</taxon>
        <taxon>Streptophyta</taxon>
        <taxon>Embryophyta</taxon>
        <taxon>Tracheophyta</taxon>
        <taxon>Spermatophyta</taxon>
        <taxon>Magnoliopsida</taxon>
        <taxon>eudicotyledons</taxon>
        <taxon>Gunneridae</taxon>
        <taxon>Pentapetalae</taxon>
        <taxon>asterids</taxon>
        <taxon>campanulids</taxon>
        <taxon>Asterales</taxon>
        <taxon>Asteraceae</taxon>
        <taxon>Asteroideae</taxon>
        <taxon>Anthemideae</taxon>
        <taxon>Anthemidinae</taxon>
        <taxon>Tanacetum</taxon>
    </lineage>
</organism>
<dbReference type="PANTHER" id="PTHR11439:SF442">
    <property type="entry name" value="CYSTEINE-RICH RLK (RECEPTOR-LIKE PROTEIN KINASE) 8"/>
    <property type="match status" value="1"/>
</dbReference>
<accession>A0A6L2K538</accession>
<protein>
    <submittedName>
        <fullName evidence="6">Retrovirus-related Pol polyprotein from transposon TNT 1-94</fullName>
    </submittedName>
</protein>
<dbReference type="SUPFAM" id="SSF56672">
    <property type="entry name" value="DNA/RNA polymerases"/>
    <property type="match status" value="1"/>
</dbReference>
<feature type="domain" description="Retrovirus-related Pol polyprotein from transposon TNT 1-94-like beta-barrel" evidence="5">
    <location>
        <begin position="660"/>
        <end position="706"/>
    </location>
</feature>
<sequence length="1186" mass="134096">MILESVEHGLLIWPTIEENGLIRTKKYAELSAAEKIQVDCDMKATNIILQGLPADIYSLVNHHRVAKYLWERVQLLMQGDDLIACLNKAMAFLTAVASSRFPSTNNQLRTSSNPRNQETIQDGKVTMQQVHERQGQTYSGAAYKSNATNLRGNTVNGHARVVKFYNCQGEGHMARQCAQPKQPRNDAWYKEKAMLVEAQEAEQMLDEEQLKFFADPGIPAILMANISNYGSEVISEVPHFDTYLNYMNSQSVHALKEKDDMIKEKLALKEKVDSLEQNLSKHIKEKESEQAFWLRISNPTIESSYTPPVRVEVPTELPKKRTTPDVLTEDYFEKNDLKAQLQDKDTTICKLKDTIKSLRKNNKEEIVDHDRCDLATTNEELENNVAKLLFENEHLCKEINHVKQVFKDQFDSLKQTCVLQKEQSNSLINKLNLKSAENKDLKAQIQDKVFVITSLKNDLRKLKGKAIVDNATQIPSATTIAPGMFKLDLEPLAPKLVHNKEFHINYLKHTQEQADILRGIVEQAKAKQPLDNALDFACGYHTNEQNQEVTFAEPIASFRTNQETHDSNKPALHSTRVKCSTSDSGSKPSGNTKNNRISQPSSSDKINKVEYQPRSVKTRKNKKNRVNKVKCNEPVMQSMPNANSVSVSINNAPVVQIVLWYLDSGCSKHMTGNRSQLMKFVDKFLGTVRFENDQIARILGYGDYQLGNVIISRTQNRSLIRHRYNKMPYELMQDKKPDLSFLYVFGALYYPTNGNEDLVLTPATSSTGLVSNLVSQKPCIPPNTDDWICLFQPMFDEYFNPPTIAVSLVQEAAALRNEVLANYPVSTFIDQDAPSTSIPSSQKQEHSSIIYQGFEESPKTPTFHDDPLNESPHEDSTSQGSSSNVRQIHTLFEHLGRWTKDHPIANVIKDPSRSVSTRKIEAICIFIANAAYKNKTIYQMDVKTAFLNGKHKEEVYVSQPEGFVDQNNPSHAYKLKKALYGLKQAPRAWYDMLSSFLISQHFSKGVVDLTLFTQKARNDLLLISQSPKGIFINQSKYASKIVKKYGMHTTDFVGTPMVEKSKLDKDLQGKLVDATLYRGMIGSLMYLTSSRPDLIYVVGLCTRYQAKPTKKHLQAVKRIFRYLKGTINMGLWYSKNTDMSLTAYADADHAGCQDTIRSTPGSAQFLGDKLVSWSSKKQKSTAISST</sequence>
<keyword evidence="2" id="KW-0175">Coiled coil</keyword>
<dbReference type="Pfam" id="PF22936">
    <property type="entry name" value="Pol_BBD"/>
    <property type="match status" value="1"/>
</dbReference>
<evidence type="ECO:0000256" key="1">
    <source>
        <dbReference type="ARBA" id="ARBA00022750"/>
    </source>
</evidence>
<name>A0A6L2K538_TANCI</name>